<feature type="compositionally biased region" description="Low complexity" evidence="3">
    <location>
        <begin position="566"/>
        <end position="586"/>
    </location>
</feature>
<dbReference type="EMBL" id="JAVHJO010000009">
    <property type="protein sequence ID" value="KAK6537183.1"/>
    <property type="molecule type" value="Genomic_DNA"/>
</dbReference>
<comment type="caution">
    <text evidence="6">The sequence shown here is derived from an EMBL/GenBank/DDBJ whole genome shotgun (WGS) entry which is preliminary data.</text>
</comment>
<dbReference type="Pfam" id="PF01031">
    <property type="entry name" value="Dynamin_M"/>
    <property type="match status" value="1"/>
</dbReference>
<dbReference type="InterPro" id="IPR030381">
    <property type="entry name" value="G_DYNAMIN_dom"/>
</dbReference>
<evidence type="ECO:0000259" key="5">
    <source>
        <dbReference type="PROSITE" id="PS51718"/>
    </source>
</evidence>
<dbReference type="GO" id="GO:0003924">
    <property type="term" value="F:GTPase activity"/>
    <property type="evidence" value="ECO:0007669"/>
    <property type="project" value="InterPro"/>
</dbReference>
<evidence type="ECO:0000259" key="4">
    <source>
        <dbReference type="PROSITE" id="PS51388"/>
    </source>
</evidence>
<dbReference type="GO" id="GO:0005886">
    <property type="term" value="C:plasma membrane"/>
    <property type="evidence" value="ECO:0007669"/>
    <property type="project" value="TreeGrafter"/>
</dbReference>
<dbReference type="GO" id="GO:0005737">
    <property type="term" value="C:cytoplasm"/>
    <property type="evidence" value="ECO:0007669"/>
    <property type="project" value="TreeGrafter"/>
</dbReference>
<organism evidence="6 7">
    <name type="scientific">Orbilia ellipsospora</name>
    <dbReference type="NCBI Taxonomy" id="2528407"/>
    <lineage>
        <taxon>Eukaryota</taxon>
        <taxon>Fungi</taxon>
        <taxon>Dikarya</taxon>
        <taxon>Ascomycota</taxon>
        <taxon>Pezizomycotina</taxon>
        <taxon>Orbiliomycetes</taxon>
        <taxon>Orbiliales</taxon>
        <taxon>Orbiliaceae</taxon>
        <taxon>Orbilia</taxon>
    </lineage>
</organism>
<evidence type="ECO:0000313" key="6">
    <source>
        <dbReference type="EMBL" id="KAK6537183.1"/>
    </source>
</evidence>
<dbReference type="AlphaFoldDB" id="A0AAV9XBA3"/>
<dbReference type="GO" id="GO:0005874">
    <property type="term" value="C:microtubule"/>
    <property type="evidence" value="ECO:0007669"/>
    <property type="project" value="TreeGrafter"/>
</dbReference>
<dbReference type="SUPFAM" id="SSF52540">
    <property type="entry name" value="P-loop containing nucleoside triphosphate hydrolases"/>
    <property type="match status" value="1"/>
</dbReference>
<dbReference type="GO" id="GO:0005525">
    <property type="term" value="F:GTP binding"/>
    <property type="evidence" value="ECO:0007669"/>
    <property type="project" value="InterPro"/>
</dbReference>
<dbReference type="PANTHER" id="PTHR11566:SF131">
    <property type="entry name" value="GTPASE, PUTATIVE (AFU_ORTHOLOGUE AFUA_6G07630)-RELATED"/>
    <property type="match status" value="1"/>
</dbReference>
<keyword evidence="7" id="KW-1185">Reference proteome</keyword>
<keyword evidence="2" id="KW-0342">GTP-binding</keyword>
<dbReference type="InterPro" id="IPR045063">
    <property type="entry name" value="Dynamin_N"/>
</dbReference>
<evidence type="ECO:0000313" key="7">
    <source>
        <dbReference type="Proteomes" id="UP001365542"/>
    </source>
</evidence>
<keyword evidence="1" id="KW-0547">Nucleotide-binding</keyword>
<feature type="domain" description="Dynamin-type G" evidence="5">
    <location>
        <begin position="145"/>
        <end position="467"/>
    </location>
</feature>
<dbReference type="Gene3D" id="1.20.120.1240">
    <property type="entry name" value="Dynamin, middle domain"/>
    <property type="match status" value="1"/>
</dbReference>
<feature type="compositionally biased region" description="Polar residues" evidence="3">
    <location>
        <begin position="553"/>
        <end position="565"/>
    </location>
</feature>
<dbReference type="GO" id="GO:0031623">
    <property type="term" value="P:receptor internalization"/>
    <property type="evidence" value="ECO:0007669"/>
    <property type="project" value="TreeGrafter"/>
</dbReference>
<feature type="region of interest" description="Disordered" evidence="3">
    <location>
        <begin position="1"/>
        <end position="50"/>
    </location>
</feature>
<dbReference type="InterPro" id="IPR020850">
    <property type="entry name" value="GED_dom"/>
</dbReference>
<evidence type="ECO:0008006" key="8">
    <source>
        <dbReference type="Google" id="ProtNLM"/>
    </source>
</evidence>
<dbReference type="GO" id="GO:0008017">
    <property type="term" value="F:microtubule binding"/>
    <property type="evidence" value="ECO:0007669"/>
    <property type="project" value="TreeGrafter"/>
</dbReference>
<dbReference type="PANTHER" id="PTHR11566">
    <property type="entry name" value="DYNAMIN"/>
    <property type="match status" value="1"/>
</dbReference>
<dbReference type="Pfam" id="PF00350">
    <property type="entry name" value="Dynamin_N"/>
    <property type="match status" value="1"/>
</dbReference>
<evidence type="ECO:0000256" key="2">
    <source>
        <dbReference type="ARBA" id="ARBA00023134"/>
    </source>
</evidence>
<dbReference type="CDD" id="cd08771">
    <property type="entry name" value="DLP_1"/>
    <property type="match status" value="1"/>
</dbReference>
<dbReference type="Gene3D" id="3.40.50.300">
    <property type="entry name" value="P-loop containing nucleotide triphosphate hydrolases"/>
    <property type="match status" value="1"/>
</dbReference>
<feature type="domain" description="GED" evidence="4">
    <location>
        <begin position="829"/>
        <end position="930"/>
    </location>
</feature>
<dbReference type="PROSITE" id="PS51388">
    <property type="entry name" value="GED"/>
    <property type="match status" value="1"/>
</dbReference>
<evidence type="ECO:0000256" key="3">
    <source>
        <dbReference type="SAM" id="MobiDB-lite"/>
    </source>
</evidence>
<sequence length="931" mass="105443">MNFKREPTGDPNRSSPVGYLEGPTSPLTPLCDLSVDDSSKQPTPALPDQMDIEPFTAKTLTSNANRILNGTGVNHMDIRNINNPSSNATMSTFPRGGMAPDGSSANTIQVFRKASSMGYDLLGEEMRDMVTTINQLRTKGVEDLGLPLPRIAVIGNQSAGKSSLIEAISGIRVPRFAGTCTRCPLEITLTEDPSPVAPWNCQISLRFHKKYVKRKNPKGDPWEEAAHQQFNFMIVRDPEDVETALIKAQLAILNPSRPWGEFVDIPVTYTGPALAGSETTEVPFSPNVICMEITGHNIPNLSFIDLPGIIHVTEKKEEEYLIKLVKNLVESYIKQEDCLILLAMTMKDDAVNQSAAQMARKLGPNRTIGALTKPDTVLEGEHEQWIKILRGREHRLHHGYFVTKQPSQQQLLERISHEQARKYEDIFFHNMEPWRTELADINDRFGTVNLQKYLSKQLAGLIRMRLPAIIHSVDNQIAQVQAQLNELPPPPASSLSAVLRNLLHNYFYQIRDTIDARSENNEFNYQWRKIAKQLKSGLIALRPRVNPDETSPRPANSPFSASARASYSNQNPFSSFSSSSSASTPSKGRKRLASADDPPDEASSETYHHPTPTGPARKKIATTDPRTPAKKVISLDDDEIVETESTADSAPENGSKPMHLTEIREVLEVNMTTGIPQIVDVKAVDILSKQHVRMWETPIQLFITQIDELLRNHVLGVLGKVFARYENSPVYAEMTTIVDSFHDHIMTKIRRTVWKCFNIEAECVYTQQDVEWGREYSYWKQSNDTRRKKAVEEQKILKQQRLQEKLNAAGKKSKVELPDREGPDPFQREIETMTNAQAYLAIARKRFGDTLMMRMIRTVFTKYTSEGTFREWVEAGLKVRDMTEDEQERKCRELMVEDPGKERRRNELMMQLDLLARAKEDLEPFQRMVLL</sequence>
<dbReference type="SMART" id="SM00053">
    <property type="entry name" value="DYNc"/>
    <property type="match status" value="1"/>
</dbReference>
<dbReference type="Proteomes" id="UP001365542">
    <property type="component" value="Unassembled WGS sequence"/>
</dbReference>
<reference evidence="6 7" key="1">
    <citation type="submission" date="2019-10" db="EMBL/GenBank/DDBJ databases">
        <authorList>
            <person name="Palmer J.M."/>
        </authorList>
    </citation>
    <scope>NUCLEOTIDE SEQUENCE [LARGE SCALE GENOMIC DNA]</scope>
    <source>
        <strain evidence="6 7">TWF694</strain>
    </source>
</reference>
<dbReference type="InterPro" id="IPR000375">
    <property type="entry name" value="Dynamin_stalk"/>
</dbReference>
<dbReference type="PROSITE" id="PS51718">
    <property type="entry name" value="G_DYNAMIN_2"/>
    <property type="match status" value="1"/>
</dbReference>
<evidence type="ECO:0000256" key="1">
    <source>
        <dbReference type="ARBA" id="ARBA00022741"/>
    </source>
</evidence>
<name>A0AAV9XBA3_9PEZI</name>
<gene>
    <name evidence="6" type="ORF">TWF694_011380</name>
</gene>
<dbReference type="InterPro" id="IPR027417">
    <property type="entry name" value="P-loop_NTPase"/>
</dbReference>
<protein>
    <recommendedName>
        <fullName evidence="8">Dynamin family protein</fullName>
    </recommendedName>
</protein>
<dbReference type="PRINTS" id="PR00195">
    <property type="entry name" value="DYNAMIN"/>
</dbReference>
<feature type="region of interest" description="Disordered" evidence="3">
    <location>
        <begin position="543"/>
        <end position="657"/>
    </location>
</feature>
<accession>A0AAV9XBA3</accession>
<dbReference type="InterPro" id="IPR022812">
    <property type="entry name" value="Dynamin"/>
</dbReference>
<proteinExistence type="predicted"/>
<dbReference type="InterPro" id="IPR001401">
    <property type="entry name" value="Dynamin_GTPase"/>
</dbReference>